<dbReference type="OrthoDB" id="10670972at2759"/>
<keyword evidence="1" id="KW-0472">Membrane</keyword>
<evidence type="ECO:0000313" key="3">
    <source>
        <dbReference type="Proteomes" id="UP000015100"/>
    </source>
</evidence>
<feature type="transmembrane region" description="Helical" evidence="1">
    <location>
        <begin position="81"/>
        <end position="102"/>
    </location>
</feature>
<protein>
    <recommendedName>
        <fullName evidence="4">MARVEL domain-containing protein</fullName>
    </recommendedName>
</protein>
<dbReference type="AlphaFoldDB" id="S8ADW3"/>
<sequence>MAVIFKLVRTLELLSSIILLGLSGFIAGWGSFSAGVESSSIIAGYLWPAWLALVAGLIVMITAICALATRGRSSRSVVRSSWLLVTDILIFILMLVCVIGFANRFKYILQNSISALTRGYSSDYSYYGYSYYYDVPAIDIAWYNSIKADMGILAVLLIVSFALIFISAVGVHKARGGSIPTSQTFSAQGHTAFPSAYPAAMGPPPPQPVYTGAPQPYPAAPVQQVQVYPDKLQ</sequence>
<organism evidence="2 3">
    <name type="scientific">Dactylellina haptotyla (strain CBS 200.50)</name>
    <name type="common">Nematode-trapping fungus</name>
    <name type="synonym">Monacrosporium haptotylum</name>
    <dbReference type="NCBI Taxonomy" id="1284197"/>
    <lineage>
        <taxon>Eukaryota</taxon>
        <taxon>Fungi</taxon>
        <taxon>Dikarya</taxon>
        <taxon>Ascomycota</taxon>
        <taxon>Pezizomycotina</taxon>
        <taxon>Orbiliomycetes</taxon>
        <taxon>Orbiliales</taxon>
        <taxon>Orbiliaceae</taxon>
        <taxon>Dactylellina</taxon>
    </lineage>
</organism>
<dbReference type="HOGENOM" id="CLU_1189876_0_0_1"/>
<keyword evidence="3" id="KW-1185">Reference proteome</keyword>
<dbReference type="Proteomes" id="UP000015100">
    <property type="component" value="Unassembled WGS sequence"/>
</dbReference>
<reference evidence="3" key="2">
    <citation type="submission" date="2013-04" db="EMBL/GenBank/DDBJ databases">
        <title>Genomic mechanisms accounting for the adaptation to parasitism in nematode-trapping fungi.</title>
        <authorList>
            <person name="Ahren D.G."/>
        </authorList>
    </citation>
    <scope>NUCLEOTIDE SEQUENCE [LARGE SCALE GENOMIC DNA]</scope>
    <source>
        <strain evidence="3">CBS 200.50</strain>
    </source>
</reference>
<feature type="transmembrane region" description="Helical" evidence="1">
    <location>
        <begin position="12"/>
        <end position="32"/>
    </location>
</feature>
<keyword evidence="1" id="KW-1133">Transmembrane helix</keyword>
<evidence type="ECO:0008006" key="4">
    <source>
        <dbReference type="Google" id="ProtNLM"/>
    </source>
</evidence>
<gene>
    <name evidence="2" type="ORF">H072_4993</name>
</gene>
<dbReference type="EMBL" id="AQGS01000256">
    <property type="protein sequence ID" value="EPS41144.1"/>
    <property type="molecule type" value="Genomic_DNA"/>
</dbReference>
<reference evidence="2 3" key="1">
    <citation type="journal article" date="2013" name="PLoS Genet.">
        <title>Genomic mechanisms accounting for the adaptation to parasitism in nematode-trapping fungi.</title>
        <authorList>
            <person name="Meerupati T."/>
            <person name="Andersson K.M."/>
            <person name="Friman E."/>
            <person name="Kumar D."/>
            <person name="Tunlid A."/>
            <person name="Ahren D."/>
        </authorList>
    </citation>
    <scope>NUCLEOTIDE SEQUENCE [LARGE SCALE GENOMIC DNA]</scope>
    <source>
        <strain evidence="2 3">CBS 200.50</strain>
    </source>
</reference>
<keyword evidence="1" id="KW-0812">Transmembrane</keyword>
<accession>S8ADW3</accession>
<comment type="caution">
    <text evidence="2">The sequence shown here is derived from an EMBL/GenBank/DDBJ whole genome shotgun (WGS) entry which is preliminary data.</text>
</comment>
<evidence type="ECO:0000313" key="2">
    <source>
        <dbReference type="EMBL" id="EPS41144.1"/>
    </source>
</evidence>
<feature type="transmembrane region" description="Helical" evidence="1">
    <location>
        <begin position="152"/>
        <end position="171"/>
    </location>
</feature>
<proteinExistence type="predicted"/>
<feature type="transmembrane region" description="Helical" evidence="1">
    <location>
        <begin position="44"/>
        <end position="69"/>
    </location>
</feature>
<evidence type="ECO:0000256" key="1">
    <source>
        <dbReference type="SAM" id="Phobius"/>
    </source>
</evidence>
<name>S8ADW3_DACHA</name>